<evidence type="ECO:0000313" key="3">
    <source>
        <dbReference type="Proteomes" id="UP001417504"/>
    </source>
</evidence>
<dbReference type="PANTHER" id="PTHR36615:SF7">
    <property type="entry name" value="PROTEIN, PUTATIVE-RELATED"/>
    <property type="match status" value="1"/>
</dbReference>
<dbReference type="EMBL" id="JBBNAE010000001">
    <property type="protein sequence ID" value="KAK9152619.1"/>
    <property type="molecule type" value="Genomic_DNA"/>
</dbReference>
<feature type="compositionally biased region" description="Low complexity" evidence="1">
    <location>
        <begin position="93"/>
        <end position="102"/>
    </location>
</feature>
<gene>
    <name evidence="2" type="ORF">Sjap_000099</name>
</gene>
<dbReference type="AlphaFoldDB" id="A0AAP0PS52"/>
<dbReference type="Proteomes" id="UP001417504">
    <property type="component" value="Unassembled WGS sequence"/>
</dbReference>
<evidence type="ECO:0000256" key="1">
    <source>
        <dbReference type="SAM" id="MobiDB-lite"/>
    </source>
</evidence>
<accession>A0AAP0PS52</accession>
<comment type="caution">
    <text evidence="2">The sequence shown here is derived from an EMBL/GenBank/DDBJ whole genome shotgun (WGS) entry which is preliminary data.</text>
</comment>
<evidence type="ECO:0000313" key="2">
    <source>
        <dbReference type="EMBL" id="KAK9152619.1"/>
    </source>
</evidence>
<keyword evidence="3" id="KW-1185">Reference proteome</keyword>
<organism evidence="2 3">
    <name type="scientific">Stephania japonica</name>
    <dbReference type="NCBI Taxonomy" id="461633"/>
    <lineage>
        <taxon>Eukaryota</taxon>
        <taxon>Viridiplantae</taxon>
        <taxon>Streptophyta</taxon>
        <taxon>Embryophyta</taxon>
        <taxon>Tracheophyta</taxon>
        <taxon>Spermatophyta</taxon>
        <taxon>Magnoliopsida</taxon>
        <taxon>Ranunculales</taxon>
        <taxon>Menispermaceae</taxon>
        <taxon>Menispermoideae</taxon>
        <taxon>Cissampelideae</taxon>
        <taxon>Stephania</taxon>
    </lineage>
</organism>
<dbReference type="PANTHER" id="PTHR36615">
    <property type="entry name" value="PROTEIN, PUTATIVE-RELATED"/>
    <property type="match status" value="1"/>
</dbReference>
<feature type="region of interest" description="Disordered" evidence="1">
    <location>
        <begin position="1"/>
        <end position="25"/>
    </location>
</feature>
<proteinExistence type="predicted"/>
<protein>
    <submittedName>
        <fullName evidence="2">Uncharacterized protein</fullName>
    </submittedName>
</protein>
<sequence>MYAKVAEKLSRKAGKAEAEKRKVKDRGSYTRGTAFSFFNNQGHFGYSSTINWTWHSHKSIIASPTTTNRSPHISSSQLPREANRKMRSDQMAGSRRTTVTVGSRRRYYSRPIPKRGQIKAGIAVGLAHTVASLFTFSVRRSSCSSSPPR</sequence>
<feature type="region of interest" description="Disordered" evidence="1">
    <location>
        <begin position="63"/>
        <end position="103"/>
    </location>
</feature>
<reference evidence="2 3" key="1">
    <citation type="submission" date="2024-01" db="EMBL/GenBank/DDBJ databases">
        <title>Genome assemblies of Stephania.</title>
        <authorList>
            <person name="Yang L."/>
        </authorList>
    </citation>
    <scope>NUCLEOTIDE SEQUENCE [LARGE SCALE GENOMIC DNA]</scope>
    <source>
        <strain evidence="2">QJT</strain>
        <tissue evidence="2">Leaf</tissue>
    </source>
</reference>
<feature type="compositionally biased region" description="Polar residues" evidence="1">
    <location>
        <begin position="63"/>
        <end position="78"/>
    </location>
</feature>
<name>A0AAP0PS52_9MAGN</name>